<evidence type="ECO:0000256" key="2">
    <source>
        <dbReference type="SAM" id="SignalP"/>
    </source>
</evidence>
<feature type="compositionally biased region" description="Low complexity" evidence="1">
    <location>
        <begin position="27"/>
        <end position="37"/>
    </location>
</feature>
<keyword evidence="5" id="KW-1185">Reference proteome</keyword>
<dbReference type="Proteomes" id="UP000789707">
    <property type="component" value="Unassembled WGS sequence"/>
</dbReference>
<gene>
    <name evidence="4" type="ORF">WFA24289_00196</name>
</gene>
<evidence type="ECO:0000313" key="5">
    <source>
        <dbReference type="Proteomes" id="UP000789707"/>
    </source>
</evidence>
<feature type="compositionally biased region" description="Polar residues" evidence="1">
    <location>
        <begin position="38"/>
        <end position="52"/>
    </location>
</feature>
<dbReference type="InterPro" id="IPR031927">
    <property type="entry name" value="DUF4767"/>
</dbReference>
<feature type="compositionally biased region" description="Low complexity" evidence="1">
    <location>
        <begin position="53"/>
        <end position="63"/>
    </location>
</feature>
<comment type="caution">
    <text evidence="4">The sequence shown here is derived from an EMBL/GenBank/DDBJ whole genome shotgun (WGS) entry which is preliminary data.</text>
</comment>
<dbReference type="RefSeq" id="WP_230095974.1">
    <property type="nucleotide sequence ID" value="NZ_CAKKNS010000001.1"/>
</dbReference>
<sequence>MSKRIWLGVVALSSAVLLSACGSQNATSQSTSQSTTSKPAQNPTKTKGTLANKTASSTKSTKTTGAMADVKLPQVAWDNQKQVALDRFMDNWGRSFSPAQVYDNFYPATKATSNYMGYKFPDDFSQNNIAVNNQHVSANVSPTGADKYDYNVVAIYSDYLTLQSRDVAHLYFMTLHHGQPVVLVTEQNEGMPDHLLHFTPTANQELINGFAKLVKEPSQPIHKQPELTYQGTKLDYRQIGVMAYKYANPDATPLVKYLGTNPLASLDVVNGKLHIGTRETEKAIEYSYDQHSVHLTWPDSGKTATVSVADLVKATYHTAAQQTDVNTTAQTMPLS</sequence>
<dbReference type="PROSITE" id="PS51257">
    <property type="entry name" value="PROKAR_LIPOPROTEIN"/>
    <property type="match status" value="1"/>
</dbReference>
<feature type="signal peptide" evidence="2">
    <location>
        <begin position="1"/>
        <end position="26"/>
    </location>
</feature>
<evidence type="ECO:0000313" key="4">
    <source>
        <dbReference type="EMBL" id="CAH0415898.1"/>
    </source>
</evidence>
<keyword evidence="2" id="KW-0732">Signal</keyword>
<dbReference type="Gene3D" id="3.30.1460.60">
    <property type="match status" value="1"/>
</dbReference>
<feature type="region of interest" description="Disordered" evidence="1">
    <location>
        <begin position="26"/>
        <end position="63"/>
    </location>
</feature>
<organism evidence="4 5">
    <name type="scientific">Periweissella fabaria</name>
    <dbReference type="NCBI Taxonomy" id="546157"/>
    <lineage>
        <taxon>Bacteria</taxon>
        <taxon>Bacillati</taxon>
        <taxon>Bacillota</taxon>
        <taxon>Bacilli</taxon>
        <taxon>Lactobacillales</taxon>
        <taxon>Lactobacillaceae</taxon>
        <taxon>Periweissella</taxon>
    </lineage>
</organism>
<accession>A0ABN8BHN8</accession>
<proteinExistence type="predicted"/>
<reference evidence="4 5" key="1">
    <citation type="submission" date="2021-11" db="EMBL/GenBank/DDBJ databases">
        <authorList>
            <person name="Depoorter E."/>
        </authorList>
    </citation>
    <scope>NUCLEOTIDE SEQUENCE [LARGE SCALE GENOMIC DNA]</scope>
    <source>
        <strain evidence="4 5">LMG 24289</strain>
    </source>
</reference>
<feature type="domain" description="DUF4767" evidence="3">
    <location>
        <begin position="76"/>
        <end position="214"/>
    </location>
</feature>
<evidence type="ECO:0000256" key="1">
    <source>
        <dbReference type="SAM" id="MobiDB-lite"/>
    </source>
</evidence>
<protein>
    <recommendedName>
        <fullName evidence="3">DUF4767 domain-containing protein</fullName>
    </recommendedName>
</protein>
<feature type="chain" id="PRO_5045666016" description="DUF4767 domain-containing protein" evidence="2">
    <location>
        <begin position="27"/>
        <end position="335"/>
    </location>
</feature>
<dbReference type="Pfam" id="PF15983">
    <property type="entry name" value="DUF4767"/>
    <property type="match status" value="1"/>
</dbReference>
<name>A0ABN8BHN8_9LACO</name>
<dbReference type="EMBL" id="CAKKNS010000001">
    <property type="protein sequence ID" value="CAH0415898.1"/>
    <property type="molecule type" value="Genomic_DNA"/>
</dbReference>
<evidence type="ECO:0000259" key="3">
    <source>
        <dbReference type="Pfam" id="PF15983"/>
    </source>
</evidence>